<dbReference type="Gene3D" id="3.30.160.250">
    <property type="match status" value="1"/>
</dbReference>
<dbReference type="Pfam" id="PF15919">
    <property type="entry name" value="HicB_lk_antitox"/>
    <property type="match status" value="1"/>
</dbReference>
<accession>A0A133PRN3</accession>
<dbReference type="EMBL" id="LRQE01000012">
    <property type="protein sequence ID" value="KXA31466.1"/>
    <property type="molecule type" value="Genomic_DNA"/>
</dbReference>
<dbReference type="SUPFAM" id="SSF143100">
    <property type="entry name" value="TTHA1013/TTHA0281-like"/>
    <property type="match status" value="1"/>
</dbReference>
<name>A0A133PRN3_9FIRM</name>
<dbReference type="InterPro" id="IPR051404">
    <property type="entry name" value="TA_system_antitoxin"/>
</dbReference>
<gene>
    <name evidence="2" type="ORF">HMPREF3229_00454</name>
</gene>
<evidence type="ECO:0000313" key="2">
    <source>
        <dbReference type="EMBL" id="KXA31466.1"/>
    </source>
</evidence>
<dbReference type="AlphaFoldDB" id="A0A133PRN3"/>
<dbReference type="PANTHER" id="PTHR34504:SF2">
    <property type="entry name" value="UPF0150 PROTEIN SSL0259"/>
    <property type="match status" value="1"/>
</dbReference>
<organism evidence="2">
    <name type="scientific">Peptoniphilus harei</name>
    <dbReference type="NCBI Taxonomy" id="54005"/>
    <lineage>
        <taxon>Bacteria</taxon>
        <taxon>Bacillati</taxon>
        <taxon>Bacillota</taxon>
        <taxon>Tissierellia</taxon>
        <taxon>Tissierellales</taxon>
        <taxon>Peptoniphilaceae</taxon>
        <taxon>Peptoniphilus</taxon>
    </lineage>
</organism>
<dbReference type="InterPro" id="IPR035069">
    <property type="entry name" value="TTHA1013/TTHA0281-like"/>
</dbReference>
<feature type="domain" description="HicB-like antitoxin of toxin-antitoxin system" evidence="1">
    <location>
        <begin position="7"/>
        <end position="107"/>
    </location>
</feature>
<comment type="caution">
    <text evidence="2">The sequence shown here is derived from an EMBL/GenBank/DDBJ whole genome shotgun (WGS) entry which is preliminary data.</text>
</comment>
<dbReference type="Proteomes" id="UP000070174">
    <property type="component" value="Unassembled WGS sequence"/>
</dbReference>
<dbReference type="InterPro" id="IPR031807">
    <property type="entry name" value="HicB-like"/>
</dbReference>
<evidence type="ECO:0000259" key="1">
    <source>
        <dbReference type="Pfam" id="PF15919"/>
    </source>
</evidence>
<reference evidence="2 3" key="1">
    <citation type="submission" date="2016-01" db="EMBL/GenBank/DDBJ databases">
        <authorList>
            <person name="Oliw E.H."/>
        </authorList>
    </citation>
    <scope>NUCLEOTIDE SEQUENCE [LARGE SCALE GENOMIC DNA]</scope>
    <source>
        <strain evidence="2 3">CMW7756A</strain>
    </source>
</reference>
<proteinExistence type="predicted"/>
<evidence type="ECO:0000313" key="3">
    <source>
        <dbReference type="Proteomes" id="UP000070174"/>
    </source>
</evidence>
<dbReference type="RefSeq" id="WP_005955681.1">
    <property type="nucleotide sequence ID" value="NZ_CABJAL010000005.1"/>
</dbReference>
<dbReference type="PATRIC" id="fig|54005.3.peg.448"/>
<dbReference type="PANTHER" id="PTHR34504">
    <property type="entry name" value="ANTITOXIN HICB"/>
    <property type="match status" value="1"/>
</dbReference>
<protein>
    <submittedName>
        <fullName evidence="2">Toxin-antitoxin system, antitoxin component, HicB family</fullName>
    </submittedName>
</protein>
<sequence>MKDTYTFPCIIKFDEEDKIYYVRFPDIEEAFTDGDSLKEAIYNAQEVLGLVIYEREKMGREIPKATESMIKTGENESLSYISVWMPLVRDRIEEKSVKKTLTIPKWLNDLAEENNINFSQLLQVAIKKYIGLN</sequence>